<keyword evidence="7 10" id="KW-0675">Receptor</keyword>
<dbReference type="GO" id="GO:0004930">
    <property type="term" value="F:G protein-coupled receptor activity"/>
    <property type="evidence" value="ECO:0007669"/>
    <property type="project" value="UniProtKB-KW"/>
</dbReference>
<evidence type="ECO:0000256" key="4">
    <source>
        <dbReference type="ARBA" id="ARBA00022989"/>
    </source>
</evidence>
<keyword evidence="5 10" id="KW-0297">G-protein coupled receptor</keyword>
<dbReference type="Proteomes" id="UP000694546">
    <property type="component" value="Chromosome 8"/>
</dbReference>
<dbReference type="InterPro" id="IPR017452">
    <property type="entry name" value="GPCR_Rhodpsn_7TM"/>
</dbReference>
<feature type="transmembrane region" description="Helical" evidence="12">
    <location>
        <begin position="97"/>
        <end position="121"/>
    </location>
</feature>
<reference evidence="14" key="2">
    <citation type="submission" date="2025-09" db="UniProtKB">
        <authorList>
            <consortium name="Ensembl"/>
        </authorList>
    </citation>
    <scope>IDENTIFICATION</scope>
</reference>
<feature type="transmembrane region" description="Helical" evidence="12">
    <location>
        <begin position="182"/>
        <end position="206"/>
    </location>
</feature>
<dbReference type="SUPFAM" id="SSF81321">
    <property type="entry name" value="Family A G protein-coupled receptor-like"/>
    <property type="match status" value="1"/>
</dbReference>
<dbReference type="Ensembl" id="ENSGMOT00000062951.1">
    <property type="protein sequence ID" value="ENSGMOP00000065534.1"/>
    <property type="gene ID" value="ENSGMOG00000033949.1"/>
</dbReference>
<feature type="transmembrane region" description="Helical" evidence="12">
    <location>
        <begin position="142"/>
        <end position="162"/>
    </location>
</feature>
<evidence type="ECO:0000256" key="6">
    <source>
        <dbReference type="ARBA" id="ARBA00023136"/>
    </source>
</evidence>
<evidence type="ECO:0000256" key="8">
    <source>
        <dbReference type="ARBA" id="ARBA00023180"/>
    </source>
</evidence>
<feature type="transmembrane region" description="Helical" evidence="12">
    <location>
        <begin position="282"/>
        <end position="305"/>
    </location>
</feature>
<keyword evidence="9 10" id="KW-0807">Transducer</keyword>
<evidence type="ECO:0000256" key="11">
    <source>
        <dbReference type="SAM" id="Coils"/>
    </source>
</evidence>
<dbReference type="InterPro" id="IPR000276">
    <property type="entry name" value="GPCR_Rhodpsn"/>
</dbReference>
<keyword evidence="2" id="KW-1003">Cell membrane</keyword>
<feature type="transmembrane region" description="Helical" evidence="12">
    <location>
        <begin position="242"/>
        <end position="267"/>
    </location>
</feature>
<dbReference type="PRINTS" id="PR00237">
    <property type="entry name" value="GPCRRHODOPSN"/>
</dbReference>
<feature type="coiled-coil region" evidence="11">
    <location>
        <begin position="211"/>
        <end position="238"/>
    </location>
</feature>
<evidence type="ECO:0000256" key="12">
    <source>
        <dbReference type="SAM" id="Phobius"/>
    </source>
</evidence>
<evidence type="ECO:0000256" key="5">
    <source>
        <dbReference type="ARBA" id="ARBA00023040"/>
    </source>
</evidence>
<dbReference type="GeneTree" id="ENSGT01040000240444"/>
<name>A0A8C5CUR6_GADMO</name>
<evidence type="ECO:0000256" key="1">
    <source>
        <dbReference type="ARBA" id="ARBA00004651"/>
    </source>
</evidence>
<organism evidence="14 15">
    <name type="scientific">Gadus morhua</name>
    <name type="common">Atlantic cod</name>
    <dbReference type="NCBI Taxonomy" id="8049"/>
    <lineage>
        <taxon>Eukaryota</taxon>
        <taxon>Metazoa</taxon>
        <taxon>Chordata</taxon>
        <taxon>Craniata</taxon>
        <taxon>Vertebrata</taxon>
        <taxon>Euteleostomi</taxon>
        <taxon>Actinopterygii</taxon>
        <taxon>Neopterygii</taxon>
        <taxon>Teleostei</taxon>
        <taxon>Neoteleostei</taxon>
        <taxon>Acanthomorphata</taxon>
        <taxon>Zeiogadaria</taxon>
        <taxon>Gadariae</taxon>
        <taxon>Gadiformes</taxon>
        <taxon>Gadoidei</taxon>
        <taxon>Gadidae</taxon>
        <taxon>Gadus</taxon>
    </lineage>
</organism>
<comment type="subcellular location">
    <subcellularLocation>
        <location evidence="1">Cell membrane</location>
        <topology evidence="1">Multi-pass membrane protein</topology>
    </subcellularLocation>
</comment>
<dbReference type="PROSITE" id="PS50262">
    <property type="entry name" value="G_PROTEIN_RECEP_F1_2"/>
    <property type="match status" value="1"/>
</dbReference>
<dbReference type="FunFam" id="1.20.1070.10:FF:000142">
    <property type="entry name" value="G protein-coupled receptor 55"/>
    <property type="match status" value="1"/>
</dbReference>
<feature type="domain" description="G-protein coupled receptors family 1 profile" evidence="13">
    <location>
        <begin position="38"/>
        <end position="302"/>
    </location>
</feature>
<proteinExistence type="inferred from homology"/>
<sequence>YSQHTMATSNCSFEEVDHLMKTLELVFYVPIFLCGVAVNGWALFVFCFKIEWRVSTIYFTNLVLMDLILLVPLPFKMHATNHRWTAQSKGLCSFLESLYFIGMYGSVYTIACIAVDRWLGICHLFNFRKPASPVIRDKSRRNAVFACVVVWLAVLAPPSLIYGFRDHGHEDFHCFHGFSPKVWRPAIIVCLEVLGYVLPALVIVFCSVRSAGSLNDELRELSDELRKQSDELSAKKRLSIRVIYSSMWAFLVPFTPSHLAILLQFLVRGVIQDCWTKTKVSLFLQVALCLANVTCCLDAPCYYFAAKELNIPFDYITTIHNG</sequence>
<dbReference type="GO" id="GO:0035025">
    <property type="term" value="P:positive regulation of Rho protein signal transduction"/>
    <property type="evidence" value="ECO:0007669"/>
    <property type="project" value="TreeGrafter"/>
</dbReference>
<dbReference type="AlphaFoldDB" id="A0A8C5CUR6"/>
<evidence type="ECO:0000313" key="14">
    <source>
        <dbReference type="Ensembl" id="ENSGMOP00000065534.1"/>
    </source>
</evidence>
<evidence type="ECO:0000256" key="3">
    <source>
        <dbReference type="ARBA" id="ARBA00022692"/>
    </source>
</evidence>
<dbReference type="OMA" id="TCFHNMS"/>
<keyword evidence="6 12" id="KW-0472">Membrane</keyword>
<evidence type="ECO:0000256" key="2">
    <source>
        <dbReference type="ARBA" id="ARBA00022475"/>
    </source>
</evidence>
<dbReference type="Gene3D" id="1.20.1070.10">
    <property type="entry name" value="Rhodopsin 7-helix transmembrane proteins"/>
    <property type="match status" value="1"/>
</dbReference>
<evidence type="ECO:0000259" key="13">
    <source>
        <dbReference type="PROSITE" id="PS50262"/>
    </source>
</evidence>
<reference evidence="14" key="1">
    <citation type="submission" date="2025-08" db="UniProtKB">
        <authorList>
            <consortium name="Ensembl"/>
        </authorList>
    </citation>
    <scope>IDENTIFICATION</scope>
</reference>
<keyword evidence="8" id="KW-0325">Glycoprotein</keyword>
<keyword evidence="11" id="KW-0175">Coiled coil</keyword>
<evidence type="ECO:0000256" key="9">
    <source>
        <dbReference type="ARBA" id="ARBA00023224"/>
    </source>
</evidence>
<dbReference type="PANTHER" id="PTHR24232:SF56">
    <property type="entry name" value="G-PROTEIN COUPLED RECEPTOR 55"/>
    <property type="match status" value="1"/>
</dbReference>
<dbReference type="PANTHER" id="PTHR24232">
    <property type="entry name" value="G-PROTEIN COUPLED RECEPTOR"/>
    <property type="match status" value="1"/>
</dbReference>
<protein>
    <recommendedName>
        <fullName evidence="13">G-protein coupled receptors family 1 profile domain-containing protein</fullName>
    </recommendedName>
</protein>
<dbReference type="GO" id="GO:0007200">
    <property type="term" value="P:phospholipase C-activating G protein-coupled receptor signaling pathway"/>
    <property type="evidence" value="ECO:0007669"/>
    <property type="project" value="TreeGrafter"/>
</dbReference>
<accession>A0A8C5CUR6</accession>
<keyword evidence="3 10" id="KW-0812">Transmembrane</keyword>
<evidence type="ECO:0000256" key="10">
    <source>
        <dbReference type="RuleBase" id="RU000688"/>
    </source>
</evidence>
<keyword evidence="4 12" id="KW-1133">Transmembrane helix</keyword>
<dbReference type="GO" id="GO:0005886">
    <property type="term" value="C:plasma membrane"/>
    <property type="evidence" value="ECO:0007669"/>
    <property type="project" value="UniProtKB-SubCell"/>
</dbReference>
<keyword evidence="15" id="KW-1185">Reference proteome</keyword>
<comment type="similarity">
    <text evidence="10">Belongs to the G-protein coupled receptor 1 family.</text>
</comment>
<dbReference type="PROSITE" id="PS00237">
    <property type="entry name" value="G_PROTEIN_RECEP_F1_1"/>
    <property type="match status" value="1"/>
</dbReference>
<dbReference type="Pfam" id="PF00001">
    <property type="entry name" value="7tm_1"/>
    <property type="match status" value="1"/>
</dbReference>
<feature type="transmembrane region" description="Helical" evidence="12">
    <location>
        <begin position="58"/>
        <end position="77"/>
    </location>
</feature>
<evidence type="ECO:0000313" key="15">
    <source>
        <dbReference type="Proteomes" id="UP000694546"/>
    </source>
</evidence>
<feature type="transmembrane region" description="Helical" evidence="12">
    <location>
        <begin position="25"/>
        <end position="46"/>
    </location>
</feature>
<evidence type="ECO:0000256" key="7">
    <source>
        <dbReference type="ARBA" id="ARBA00023170"/>
    </source>
</evidence>